<feature type="transmembrane region" description="Helical" evidence="7">
    <location>
        <begin position="426"/>
        <end position="447"/>
    </location>
</feature>
<gene>
    <name evidence="10" type="ordered locus">Acid_3286</name>
</gene>
<accession>Q021W2</accession>
<dbReference type="eggNOG" id="COG0577">
    <property type="taxonomic scope" value="Bacteria"/>
</dbReference>
<dbReference type="InterPro" id="IPR017800">
    <property type="entry name" value="ADOP"/>
</dbReference>
<evidence type="ECO:0000259" key="9">
    <source>
        <dbReference type="Pfam" id="PF12704"/>
    </source>
</evidence>
<evidence type="ECO:0000256" key="3">
    <source>
        <dbReference type="ARBA" id="ARBA00022692"/>
    </source>
</evidence>
<dbReference type="PANTHER" id="PTHR30572:SF4">
    <property type="entry name" value="ABC TRANSPORTER PERMEASE YTRF"/>
    <property type="match status" value="1"/>
</dbReference>
<evidence type="ECO:0000256" key="2">
    <source>
        <dbReference type="ARBA" id="ARBA00022475"/>
    </source>
</evidence>
<name>Q021W2_SOLUE</name>
<dbReference type="NCBIfam" id="TIGR03434">
    <property type="entry name" value="ADOP"/>
    <property type="match status" value="1"/>
</dbReference>
<dbReference type="HOGENOM" id="CLU_009433_1_0_0"/>
<reference evidence="10" key="1">
    <citation type="submission" date="2006-10" db="EMBL/GenBank/DDBJ databases">
        <title>Complete sequence of Solibacter usitatus Ellin6076.</title>
        <authorList>
            <consortium name="US DOE Joint Genome Institute"/>
            <person name="Copeland A."/>
            <person name="Lucas S."/>
            <person name="Lapidus A."/>
            <person name="Barry K."/>
            <person name="Detter J.C."/>
            <person name="Glavina del Rio T."/>
            <person name="Hammon N."/>
            <person name="Israni S."/>
            <person name="Dalin E."/>
            <person name="Tice H."/>
            <person name="Pitluck S."/>
            <person name="Thompson L.S."/>
            <person name="Brettin T."/>
            <person name="Bruce D."/>
            <person name="Han C."/>
            <person name="Tapia R."/>
            <person name="Gilna P."/>
            <person name="Schmutz J."/>
            <person name="Larimer F."/>
            <person name="Land M."/>
            <person name="Hauser L."/>
            <person name="Kyrpides N."/>
            <person name="Mikhailova N."/>
            <person name="Janssen P.H."/>
            <person name="Kuske C.R."/>
            <person name="Richardson P."/>
        </authorList>
    </citation>
    <scope>NUCLEOTIDE SEQUENCE</scope>
    <source>
        <strain evidence="10">Ellin6076</strain>
    </source>
</reference>
<feature type="domain" description="MacB-like periplasmic core" evidence="9">
    <location>
        <begin position="29"/>
        <end position="236"/>
    </location>
</feature>
<evidence type="ECO:0000256" key="7">
    <source>
        <dbReference type="SAM" id="Phobius"/>
    </source>
</evidence>
<dbReference type="GO" id="GO:0005886">
    <property type="term" value="C:plasma membrane"/>
    <property type="evidence" value="ECO:0007669"/>
    <property type="project" value="UniProtKB-SubCell"/>
</dbReference>
<evidence type="ECO:0000256" key="1">
    <source>
        <dbReference type="ARBA" id="ARBA00004651"/>
    </source>
</evidence>
<sequence>MSIARALETFAQDVRYGFRTLRSRPVFAATAVATLALAIGGNTAMFTVVRAVLLQPLQYREPDRLVTITGGATPQRFAEMKAGAQSFTEIGAFTGVEDLALSGGAEPEILKGVHVSAGFLRILAADPVRGRGFLPEEDRAGGAPVAMISHELWQRRYGGDPQIVGKTAMLSTTPYTIVGVLPGGFQFPAPGLDVWLTAPSESPSIPLRSRTLSPYLTLFGRLKAGVSLAQANAELRVIRQQYATAHPAMLDAKAKTPVEAAPMKEELVAGVRATLWLLFGAVGFVLLIACANIAGLLLARAASRVREMAVRSAIGAARTRLIGQMLAESVLLSAAGGVLGVLLAAWCLRAIPELPSFNLPRAGEIRLDGTVLGFAAALSLVTGTLFGLAPALRASRPDLMGVLRTSGEAANQAGSRGIPNRLTLRGLLLVGQIALSVVLLIGAALLMESVVQLHRVDVGFNPANLLTARVALPALRYDTDLKKALFFQSLVRQVGATPGVRGATAAWYLPMMGSAGTPVQDANQPALRLNQRPIATLVMITPAYFSTLGIAFRRGRDFAESDTAEAQRVAIINESLARRFWPSYPAGPDPIGQRMLVGGVNPKPAEIVGIVADVHQGLEGSPWAETVYLAFPQNAQGSAVLAIRTAGDPLRFTGAVREQVRRLDRDQPVAGVQSMEDLVEAAVGRRRLLAPLLGVFAGVALLLALIGIYGVISYSVAQRTREMGIRRALGAQHQDILRLVVGQGLALAVAGVAVGIGAAFALTRVMESLLFHVSATDPAIFAGIGALFLLVTAVACYLPARRATRIDPMAALRA</sequence>
<feature type="transmembrane region" description="Helical" evidence="7">
    <location>
        <begin position="275"/>
        <end position="299"/>
    </location>
</feature>
<evidence type="ECO:0000259" key="8">
    <source>
        <dbReference type="Pfam" id="PF02687"/>
    </source>
</evidence>
<evidence type="ECO:0000256" key="5">
    <source>
        <dbReference type="ARBA" id="ARBA00023136"/>
    </source>
</evidence>
<dbReference type="STRING" id="234267.Acid_3286"/>
<feature type="transmembrane region" description="Helical" evidence="7">
    <location>
        <begin position="736"/>
        <end position="760"/>
    </location>
</feature>
<dbReference type="InterPro" id="IPR025857">
    <property type="entry name" value="MacB_PCD"/>
</dbReference>
<dbReference type="Pfam" id="PF12704">
    <property type="entry name" value="MacB_PCD"/>
    <property type="match status" value="2"/>
</dbReference>
<dbReference type="PANTHER" id="PTHR30572">
    <property type="entry name" value="MEMBRANE COMPONENT OF TRANSPORTER-RELATED"/>
    <property type="match status" value="1"/>
</dbReference>
<feature type="transmembrane region" description="Helical" evidence="7">
    <location>
        <begin position="780"/>
        <end position="800"/>
    </location>
</feature>
<keyword evidence="2" id="KW-1003">Cell membrane</keyword>
<dbReference type="Pfam" id="PF02687">
    <property type="entry name" value="FtsX"/>
    <property type="match status" value="2"/>
</dbReference>
<dbReference type="InParanoid" id="Q021W2"/>
<dbReference type="GO" id="GO:0022857">
    <property type="term" value="F:transmembrane transporter activity"/>
    <property type="evidence" value="ECO:0007669"/>
    <property type="project" value="TreeGrafter"/>
</dbReference>
<keyword evidence="3 7" id="KW-0812">Transmembrane</keyword>
<feature type="transmembrane region" description="Helical" evidence="7">
    <location>
        <begin position="330"/>
        <end position="351"/>
    </location>
</feature>
<protein>
    <recommendedName>
        <fullName evidence="11">Permease</fullName>
    </recommendedName>
</protein>
<dbReference type="OrthoDB" id="127329at2"/>
<dbReference type="EMBL" id="CP000473">
    <property type="protein sequence ID" value="ABJ84263.1"/>
    <property type="molecule type" value="Genomic_DNA"/>
</dbReference>
<comment type="similarity">
    <text evidence="6">Belongs to the ABC-4 integral membrane protein family.</text>
</comment>
<evidence type="ECO:0000256" key="4">
    <source>
        <dbReference type="ARBA" id="ARBA00022989"/>
    </source>
</evidence>
<evidence type="ECO:0008006" key="11">
    <source>
        <dbReference type="Google" id="ProtNLM"/>
    </source>
</evidence>
<feature type="transmembrane region" description="Helical" evidence="7">
    <location>
        <begin position="371"/>
        <end position="392"/>
    </location>
</feature>
<keyword evidence="5 7" id="KW-0472">Membrane</keyword>
<evidence type="ECO:0000313" key="10">
    <source>
        <dbReference type="EMBL" id="ABJ84263.1"/>
    </source>
</evidence>
<dbReference type="AlphaFoldDB" id="Q021W2"/>
<feature type="domain" description="ABC3 transporter permease C-terminal" evidence="8">
    <location>
        <begin position="695"/>
        <end position="808"/>
    </location>
</feature>
<feature type="domain" description="MacB-like periplasmic core" evidence="9">
    <location>
        <begin position="433"/>
        <end position="632"/>
    </location>
</feature>
<proteinExistence type="inferred from homology"/>
<keyword evidence="4 7" id="KW-1133">Transmembrane helix</keyword>
<dbReference type="InterPro" id="IPR050250">
    <property type="entry name" value="Macrolide_Exporter_MacB"/>
</dbReference>
<evidence type="ECO:0000256" key="6">
    <source>
        <dbReference type="ARBA" id="ARBA00038076"/>
    </source>
</evidence>
<feature type="domain" description="ABC3 transporter permease C-terminal" evidence="8">
    <location>
        <begin position="281"/>
        <end position="396"/>
    </location>
</feature>
<feature type="transmembrane region" description="Helical" evidence="7">
    <location>
        <begin position="688"/>
        <end position="716"/>
    </location>
</feature>
<dbReference type="KEGG" id="sus:Acid_3286"/>
<comment type="subcellular location">
    <subcellularLocation>
        <location evidence="1">Cell membrane</location>
        <topology evidence="1">Multi-pass membrane protein</topology>
    </subcellularLocation>
</comment>
<organism evidence="10">
    <name type="scientific">Solibacter usitatus (strain Ellin6076)</name>
    <dbReference type="NCBI Taxonomy" id="234267"/>
    <lineage>
        <taxon>Bacteria</taxon>
        <taxon>Pseudomonadati</taxon>
        <taxon>Acidobacteriota</taxon>
        <taxon>Terriglobia</taxon>
        <taxon>Bryobacterales</taxon>
        <taxon>Solibacteraceae</taxon>
        <taxon>Candidatus Solibacter</taxon>
    </lineage>
</organism>
<dbReference type="InterPro" id="IPR003838">
    <property type="entry name" value="ABC3_permease_C"/>
</dbReference>